<protein>
    <submittedName>
        <fullName evidence="6">Pantothenates transporter PanS</fullName>
    </submittedName>
</protein>
<evidence type="ECO:0000256" key="4">
    <source>
        <dbReference type="ARBA" id="ARBA00023136"/>
    </source>
</evidence>
<feature type="transmembrane region" description="Helical" evidence="5">
    <location>
        <begin position="67"/>
        <end position="90"/>
    </location>
</feature>
<name>A0A2S2E4K6_9ALTE</name>
<dbReference type="EMBL" id="CP029347">
    <property type="protein sequence ID" value="AWL12180.1"/>
    <property type="molecule type" value="Genomic_DNA"/>
</dbReference>
<dbReference type="RefSeq" id="WP_109339777.1">
    <property type="nucleotide sequence ID" value="NZ_CP029347.1"/>
</dbReference>
<evidence type="ECO:0000313" key="7">
    <source>
        <dbReference type="Proteomes" id="UP000245728"/>
    </source>
</evidence>
<dbReference type="Pfam" id="PF01758">
    <property type="entry name" value="SBF"/>
    <property type="match status" value="1"/>
</dbReference>
<evidence type="ECO:0000313" key="6">
    <source>
        <dbReference type="EMBL" id="AWL12180.1"/>
    </source>
</evidence>
<evidence type="ECO:0000256" key="5">
    <source>
        <dbReference type="SAM" id="Phobius"/>
    </source>
</evidence>
<feature type="transmembrane region" description="Helical" evidence="5">
    <location>
        <begin position="102"/>
        <end position="120"/>
    </location>
</feature>
<dbReference type="AlphaFoldDB" id="A0A2S2E4K6"/>
<keyword evidence="2 5" id="KW-0812">Transmembrane</keyword>
<feature type="transmembrane region" description="Helical" evidence="5">
    <location>
        <begin position="6"/>
        <end position="26"/>
    </location>
</feature>
<dbReference type="InterPro" id="IPR038770">
    <property type="entry name" value="Na+/solute_symporter_sf"/>
</dbReference>
<feature type="transmembrane region" description="Helical" evidence="5">
    <location>
        <begin position="261"/>
        <end position="283"/>
    </location>
</feature>
<feature type="transmembrane region" description="Helical" evidence="5">
    <location>
        <begin position="171"/>
        <end position="190"/>
    </location>
</feature>
<feature type="transmembrane region" description="Helical" evidence="5">
    <location>
        <begin position="196"/>
        <end position="222"/>
    </location>
</feature>
<dbReference type="Gene3D" id="1.20.1530.20">
    <property type="match status" value="1"/>
</dbReference>
<dbReference type="KEGG" id="salh:HMF8227_01707"/>
<comment type="subcellular location">
    <subcellularLocation>
        <location evidence="1">Membrane</location>
        <topology evidence="1">Multi-pass membrane protein</topology>
    </subcellularLocation>
</comment>
<gene>
    <name evidence="6" type="ORF">HMF8227_01707</name>
</gene>
<dbReference type="InterPro" id="IPR002657">
    <property type="entry name" value="BilAc:Na_symport/Acr3"/>
</dbReference>
<reference evidence="6 7" key="1">
    <citation type="submission" date="2018-05" db="EMBL/GenBank/DDBJ databases">
        <title>Salinimonas sp. HMF8227 Genome sequencing and assembly.</title>
        <authorList>
            <person name="Kang H."/>
            <person name="Kang J."/>
            <person name="Cha I."/>
            <person name="Kim H."/>
            <person name="Joh K."/>
        </authorList>
    </citation>
    <scope>NUCLEOTIDE SEQUENCE [LARGE SCALE GENOMIC DNA]</scope>
    <source>
        <strain evidence="6 7">HMF8227</strain>
    </source>
</reference>
<organism evidence="6 7">
    <name type="scientific">Saliniradius amylolyticus</name>
    <dbReference type="NCBI Taxonomy" id="2183582"/>
    <lineage>
        <taxon>Bacteria</taxon>
        <taxon>Pseudomonadati</taxon>
        <taxon>Pseudomonadota</taxon>
        <taxon>Gammaproteobacteria</taxon>
        <taxon>Alteromonadales</taxon>
        <taxon>Alteromonadaceae</taxon>
        <taxon>Saliniradius</taxon>
    </lineage>
</organism>
<dbReference type="Proteomes" id="UP000245728">
    <property type="component" value="Chromosome"/>
</dbReference>
<accession>A0A2S2E4K6</accession>
<evidence type="ECO:0000256" key="1">
    <source>
        <dbReference type="ARBA" id="ARBA00004141"/>
    </source>
</evidence>
<sequence length="297" mass="32051">MSQSSLLILNAILALMMFGIALSLKAEDFKRVVLKPKAPLTGILAQFLILPLMTWALTMVIPMPTQVALGLILVGSCPGGSFSNIMTYLARGNTAMSVSMTGIASLAAVGMTPFNFALYASLNPATAELLKQIAVPPQDILMVVVFVLAIPLSLGLLAGRWLPVFAQRSEGAFRFISLFTLLLFVLIALARNWSEFVAGASIFLLVVVFHNALALMVGWVTARGMKLNNADTRAVTLEVGLQNSGLGLGIIFTFFGSLTEMAIIAAAWGIWHLVSGLSLAWFWHRRDRQEQAQEAKA</sequence>
<keyword evidence="3 5" id="KW-1133">Transmembrane helix</keyword>
<dbReference type="PANTHER" id="PTHR10361:SF28">
    <property type="entry name" value="P3 PROTEIN-RELATED"/>
    <property type="match status" value="1"/>
</dbReference>
<feature type="transmembrane region" description="Helical" evidence="5">
    <location>
        <begin position="38"/>
        <end position="61"/>
    </location>
</feature>
<dbReference type="PANTHER" id="PTHR10361">
    <property type="entry name" value="SODIUM-BILE ACID COTRANSPORTER"/>
    <property type="match status" value="1"/>
</dbReference>
<keyword evidence="4 5" id="KW-0472">Membrane</keyword>
<keyword evidence="7" id="KW-1185">Reference proteome</keyword>
<evidence type="ECO:0000256" key="2">
    <source>
        <dbReference type="ARBA" id="ARBA00022692"/>
    </source>
</evidence>
<proteinExistence type="predicted"/>
<evidence type="ECO:0000256" key="3">
    <source>
        <dbReference type="ARBA" id="ARBA00022989"/>
    </source>
</evidence>
<dbReference type="InterPro" id="IPR004710">
    <property type="entry name" value="Bilac:Na_transpt"/>
</dbReference>
<dbReference type="GO" id="GO:0016020">
    <property type="term" value="C:membrane"/>
    <property type="evidence" value="ECO:0007669"/>
    <property type="project" value="UniProtKB-SubCell"/>
</dbReference>
<feature type="transmembrane region" description="Helical" evidence="5">
    <location>
        <begin position="234"/>
        <end position="255"/>
    </location>
</feature>
<dbReference type="OrthoDB" id="9806785at2"/>
<feature type="transmembrane region" description="Helical" evidence="5">
    <location>
        <begin position="140"/>
        <end position="159"/>
    </location>
</feature>